<sequence length="93" mass="10812">YCSRSVATVMEYMSHMENHPEMLISPARIHVCTTCGFRSARMFHMIDHFQYSRRCASGSLRFDYDTAKAVYANTVARVHHRRVIAAKRTMPEL</sequence>
<evidence type="ECO:0000313" key="1">
    <source>
        <dbReference type="EMBL" id="GMS82618.1"/>
    </source>
</evidence>
<protein>
    <recommendedName>
        <fullName evidence="3">C2H2-type domain-containing protein</fullName>
    </recommendedName>
</protein>
<dbReference type="EMBL" id="BTSX01000002">
    <property type="protein sequence ID" value="GMS82618.1"/>
    <property type="molecule type" value="Genomic_DNA"/>
</dbReference>
<reference evidence="1" key="1">
    <citation type="submission" date="2023-10" db="EMBL/GenBank/DDBJ databases">
        <title>Genome assembly of Pristionchus species.</title>
        <authorList>
            <person name="Yoshida K."/>
            <person name="Sommer R.J."/>
        </authorList>
    </citation>
    <scope>NUCLEOTIDE SEQUENCE</scope>
    <source>
        <strain evidence="1">RS0144</strain>
    </source>
</reference>
<dbReference type="Proteomes" id="UP001432027">
    <property type="component" value="Unassembled WGS sequence"/>
</dbReference>
<feature type="non-terminal residue" evidence="1">
    <location>
        <position position="93"/>
    </location>
</feature>
<gene>
    <name evidence="1" type="ORF">PENTCL1PPCAC_4793</name>
</gene>
<evidence type="ECO:0008006" key="3">
    <source>
        <dbReference type="Google" id="ProtNLM"/>
    </source>
</evidence>
<feature type="non-terminal residue" evidence="1">
    <location>
        <position position="1"/>
    </location>
</feature>
<organism evidence="1 2">
    <name type="scientific">Pristionchus entomophagus</name>
    <dbReference type="NCBI Taxonomy" id="358040"/>
    <lineage>
        <taxon>Eukaryota</taxon>
        <taxon>Metazoa</taxon>
        <taxon>Ecdysozoa</taxon>
        <taxon>Nematoda</taxon>
        <taxon>Chromadorea</taxon>
        <taxon>Rhabditida</taxon>
        <taxon>Rhabditina</taxon>
        <taxon>Diplogasteromorpha</taxon>
        <taxon>Diplogasteroidea</taxon>
        <taxon>Neodiplogasteridae</taxon>
        <taxon>Pristionchus</taxon>
    </lineage>
</organism>
<evidence type="ECO:0000313" key="2">
    <source>
        <dbReference type="Proteomes" id="UP001432027"/>
    </source>
</evidence>
<comment type="caution">
    <text evidence="1">The sequence shown here is derived from an EMBL/GenBank/DDBJ whole genome shotgun (WGS) entry which is preliminary data.</text>
</comment>
<dbReference type="AlphaFoldDB" id="A0AAV5SPR8"/>
<proteinExistence type="predicted"/>
<accession>A0AAV5SPR8</accession>
<name>A0AAV5SPR8_9BILA</name>
<keyword evidence="2" id="KW-1185">Reference proteome</keyword>